<dbReference type="GO" id="GO:0000462">
    <property type="term" value="P:maturation of SSU-rRNA from tricistronic rRNA transcript (SSU-rRNA, 5.8S rRNA, LSU-rRNA)"/>
    <property type="evidence" value="ECO:0007669"/>
    <property type="project" value="TreeGrafter"/>
</dbReference>
<proteinExistence type="predicted"/>
<dbReference type="PANTHER" id="PTHR19858:SF0">
    <property type="entry name" value="PERIODIC TRYPTOPHAN PROTEIN 2 HOMOLOG"/>
    <property type="match status" value="1"/>
</dbReference>
<keyword evidence="1 3" id="KW-0853">WD repeat</keyword>
<keyword evidence="6" id="KW-1185">Reference proteome</keyword>
<dbReference type="InterPro" id="IPR027145">
    <property type="entry name" value="PWP2"/>
</dbReference>
<dbReference type="GO" id="GO:0032040">
    <property type="term" value="C:small-subunit processome"/>
    <property type="evidence" value="ECO:0007669"/>
    <property type="project" value="TreeGrafter"/>
</dbReference>
<dbReference type="Pfam" id="PF00400">
    <property type="entry name" value="WD40"/>
    <property type="match status" value="6"/>
</dbReference>
<evidence type="ECO:0000313" key="6">
    <source>
        <dbReference type="Proteomes" id="UP000245942"/>
    </source>
</evidence>
<dbReference type="OrthoDB" id="3142434at2759"/>
<feature type="repeat" description="WD" evidence="3">
    <location>
        <begin position="420"/>
        <end position="462"/>
    </location>
</feature>
<dbReference type="EMBL" id="KZ819340">
    <property type="protein sequence ID" value="PWN17817.1"/>
    <property type="molecule type" value="Genomic_DNA"/>
</dbReference>
<dbReference type="InterPro" id="IPR001680">
    <property type="entry name" value="WD40_rpt"/>
</dbReference>
<organism evidence="5 6">
    <name type="scientific">Pseudomicrostroma glucosiphilum</name>
    <dbReference type="NCBI Taxonomy" id="1684307"/>
    <lineage>
        <taxon>Eukaryota</taxon>
        <taxon>Fungi</taxon>
        <taxon>Dikarya</taxon>
        <taxon>Basidiomycota</taxon>
        <taxon>Ustilaginomycotina</taxon>
        <taxon>Exobasidiomycetes</taxon>
        <taxon>Microstromatales</taxon>
        <taxon>Microstromatales incertae sedis</taxon>
        <taxon>Pseudomicrostroma</taxon>
    </lineage>
</organism>
<dbReference type="AlphaFoldDB" id="A0A316TWY0"/>
<feature type="repeat" description="WD" evidence="3">
    <location>
        <begin position="142"/>
        <end position="174"/>
    </location>
</feature>
<dbReference type="CDD" id="cd00200">
    <property type="entry name" value="WD40"/>
    <property type="match status" value="1"/>
</dbReference>
<dbReference type="GO" id="GO:0000028">
    <property type="term" value="P:ribosomal small subunit assembly"/>
    <property type="evidence" value="ECO:0007669"/>
    <property type="project" value="TreeGrafter"/>
</dbReference>
<dbReference type="PROSITE" id="PS50294">
    <property type="entry name" value="WD_REPEATS_REGION"/>
    <property type="match status" value="3"/>
</dbReference>
<sequence>MKTSYQFSNLLGSVYSGGNVVFTPDGSSVISPVGNRLSIFHLTRNTSTTLPFQTRKPIARVALNPRDPNLVLVADEDGRALLADISRRSVIASINFKRPLRAARFSNDGKFIAISHGSQVQVWRIPLGVGRQFNPFELHRTYTGHSDDVLWIEWSKDSSFFLTTSKDHTCRLYSRDPVPLPPNPNSVGSGPSTTRFRPKTFSGHRAPVISAFWSNDEKEIYTVSRDGACFVWRGKHPEQMDEDDDEVDSEEDDPEPVANQAALTSAAMRSGNLNEEVARIATTRWGLLKRNYFSRPDTRVTCASFHPASALLVAGFSDGVFGLWTMPSFDSIHTLSISNTNISSVSLDPTGEWLAFGASGLGQLLVWEWQSESYILKQQGHYFDMNAVAYTADGSIAATGGDDGRVKLWNVESGFCIATFQEHSAPVTALEFSKGGAGVLFSASLDGTVRAWDLLRYRNFRTFTSPSPCQFGSLAVEANGEIICAGGTADSFDVYLWNVQTGKLLDVLSGHEGPVSSMMFSPDGSGMLATTGWDRSFRVWEIFRRTATVEPVTLNAEGLALAFRPDGLEICIATFDGQLAFFDSRTSKQTAVIECRRDIAGGRAVDDKVSRNANAGGTAFTTLSYTADGSAILAGGNANFICLYSVAERVLLNRWQLSLDLSLDGTQDRLDSRRLTEAGAAELLDVFQNEDEMTPQERIDRSLPGAQSGDMAKRTTRRKARTKAIRFNPTGRSFAAATTLGLLVYSLDAPGLLAEDSFDPLELEIELTPEAVRSAMKKGDALLALLGALRLNEGPLLAEVYEQVPINEAPLILSRLPTPKAYIPPLLRLIASRLRPVSSSFSSASHGSPHLEFSLLFLSHLLTIHGPLIQGNANVGEYATACRAVGAALAELRRGVKRLGEDAGAGAIWTWEALQRKEKSGRGVRVGAGAPAGSVR</sequence>
<dbReference type="SUPFAM" id="SSF50978">
    <property type="entry name" value="WD40 repeat-like"/>
    <property type="match status" value="2"/>
</dbReference>
<feature type="region of interest" description="Disordered" evidence="4">
    <location>
        <begin position="694"/>
        <end position="719"/>
    </location>
</feature>
<gene>
    <name evidence="5" type="ORF">BCV69DRAFT_274852</name>
</gene>
<feature type="region of interest" description="Disordered" evidence="4">
    <location>
        <begin position="175"/>
        <end position="200"/>
    </location>
</feature>
<dbReference type="SUPFAM" id="SSF69322">
    <property type="entry name" value="Tricorn protease domain 2"/>
    <property type="match status" value="1"/>
</dbReference>
<evidence type="ECO:0000256" key="2">
    <source>
        <dbReference type="ARBA" id="ARBA00022737"/>
    </source>
</evidence>
<keyword evidence="2" id="KW-0677">Repeat</keyword>
<dbReference type="PANTHER" id="PTHR19858">
    <property type="entry name" value="WD40 REPEAT PROTEIN"/>
    <property type="match status" value="1"/>
</dbReference>
<dbReference type="SMART" id="SM00320">
    <property type="entry name" value="WD40"/>
    <property type="match status" value="11"/>
</dbReference>
<dbReference type="Gene3D" id="2.130.10.10">
    <property type="entry name" value="YVTN repeat-like/Quinoprotein amine dehydrogenase"/>
    <property type="match status" value="3"/>
</dbReference>
<feature type="repeat" description="WD" evidence="3">
    <location>
        <begin position="508"/>
        <end position="542"/>
    </location>
</feature>
<dbReference type="GeneID" id="37012784"/>
<name>A0A316TWY0_9BASI</name>
<dbReference type="InterPro" id="IPR036322">
    <property type="entry name" value="WD40_repeat_dom_sf"/>
</dbReference>
<feature type="repeat" description="WD" evidence="3">
    <location>
        <begin position="201"/>
        <end position="232"/>
    </location>
</feature>
<evidence type="ECO:0000256" key="1">
    <source>
        <dbReference type="ARBA" id="ARBA00022574"/>
    </source>
</evidence>
<dbReference type="Proteomes" id="UP000245942">
    <property type="component" value="Unassembled WGS sequence"/>
</dbReference>
<dbReference type="RefSeq" id="XP_025344977.1">
    <property type="nucleotide sequence ID" value="XM_025491050.1"/>
</dbReference>
<dbReference type="InterPro" id="IPR019775">
    <property type="entry name" value="WD40_repeat_CS"/>
</dbReference>
<dbReference type="PROSITE" id="PS00678">
    <property type="entry name" value="WD_REPEATS_1"/>
    <property type="match status" value="2"/>
</dbReference>
<evidence type="ECO:0000256" key="3">
    <source>
        <dbReference type="PROSITE-ProRule" id="PRU00221"/>
    </source>
</evidence>
<feature type="repeat" description="WD" evidence="3">
    <location>
        <begin position="378"/>
        <end position="419"/>
    </location>
</feature>
<feature type="repeat" description="WD" evidence="3">
    <location>
        <begin position="293"/>
        <end position="334"/>
    </location>
</feature>
<dbReference type="PROSITE" id="PS50082">
    <property type="entry name" value="WD_REPEATS_2"/>
    <property type="match status" value="6"/>
</dbReference>
<evidence type="ECO:0000256" key="4">
    <source>
        <dbReference type="SAM" id="MobiDB-lite"/>
    </source>
</evidence>
<protein>
    <submittedName>
        <fullName evidence="5">Putative periodic tryptophan protein PWP2</fullName>
    </submittedName>
</protein>
<accession>A0A316TWY0</accession>
<evidence type="ECO:0000313" key="5">
    <source>
        <dbReference type="EMBL" id="PWN17817.1"/>
    </source>
</evidence>
<dbReference type="InterPro" id="IPR015943">
    <property type="entry name" value="WD40/YVTN_repeat-like_dom_sf"/>
</dbReference>
<reference evidence="5 6" key="1">
    <citation type="journal article" date="2018" name="Mol. Biol. Evol.">
        <title>Broad Genomic Sampling Reveals a Smut Pathogenic Ancestry of the Fungal Clade Ustilaginomycotina.</title>
        <authorList>
            <person name="Kijpornyongpan T."/>
            <person name="Mondo S.J."/>
            <person name="Barry K."/>
            <person name="Sandor L."/>
            <person name="Lee J."/>
            <person name="Lipzen A."/>
            <person name="Pangilinan J."/>
            <person name="LaButti K."/>
            <person name="Hainaut M."/>
            <person name="Henrissat B."/>
            <person name="Grigoriev I.V."/>
            <person name="Spatafora J.W."/>
            <person name="Aime M.C."/>
        </authorList>
    </citation>
    <scope>NUCLEOTIDE SEQUENCE [LARGE SCALE GENOMIC DNA]</scope>
    <source>
        <strain evidence="5 6">MCA 4718</strain>
    </source>
</reference>
<dbReference type="GO" id="GO:0034388">
    <property type="term" value="C:Pwp2p-containing subcomplex of 90S preribosome"/>
    <property type="evidence" value="ECO:0007669"/>
    <property type="project" value="TreeGrafter"/>
</dbReference>
<dbReference type="STRING" id="1684307.A0A316TWY0"/>